<evidence type="ECO:0008006" key="4">
    <source>
        <dbReference type="Google" id="ProtNLM"/>
    </source>
</evidence>
<evidence type="ECO:0000313" key="3">
    <source>
        <dbReference type="Proteomes" id="UP000552045"/>
    </source>
</evidence>
<dbReference type="AlphaFoldDB" id="A0A7Y9EVQ3"/>
<accession>A0A7Y9EVQ3</accession>
<sequence length="215" mass="23291">MNACIEILQGSRLGAIRRRGEVYRSPAVDVPLVRLRPGAYASADAWGAARPEDRVVARARALRLTAAESPVFSHETAAAIHGLPLYRPDPDRVHISLDDARPGAAHGTVRHRSQLRDDEVVEVDGLRCTSLIRTVADVARTATFERAVVVADAALRVVAGRVRQGYDEDSAADFVGECGMIAERSAHGRARGAISPLRRRPCSAARREHQSHKAA</sequence>
<reference evidence="2 3" key="1">
    <citation type="submission" date="2020-07" db="EMBL/GenBank/DDBJ databases">
        <title>Sequencing the genomes of 1000 actinobacteria strains.</title>
        <authorList>
            <person name="Klenk H.-P."/>
        </authorList>
    </citation>
    <scope>NUCLEOTIDE SEQUENCE [LARGE SCALE GENOMIC DNA]</scope>
    <source>
        <strain evidence="2 3">DSM 22185</strain>
    </source>
</reference>
<protein>
    <recommendedName>
        <fullName evidence="4">AbiEi antitoxin C-terminal domain-containing protein</fullName>
    </recommendedName>
</protein>
<organism evidence="2 3">
    <name type="scientific">Microbacterium pseudoresistens</name>
    <dbReference type="NCBI Taxonomy" id="640634"/>
    <lineage>
        <taxon>Bacteria</taxon>
        <taxon>Bacillati</taxon>
        <taxon>Actinomycetota</taxon>
        <taxon>Actinomycetes</taxon>
        <taxon>Micrococcales</taxon>
        <taxon>Microbacteriaceae</taxon>
        <taxon>Microbacterium</taxon>
    </lineage>
</organism>
<dbReference type="RefSeq" id="WP_179433498.1">
    <property type="nucleotide sequence ID" value="NZ_BAABLC010000002.1"/>
</dbReference>
<proteinExistence type="predicted"/>
<evidence type="ECO:0000313" key="2">
    <source>
        <dbReference type="EMBL" id="NYD54842.1"/>
    </source>
</evidence>
<dbReference type="Proteomes" id="UP000552045">
    <property type="component" value="Unassembled WGS sequence"/>
</dbReference>
<feature type="region of interest" description="Disordered" evidence="1">
    <location>
        <begin position="190"/>
        <end position="215"/>
    </location>
</feature>
<keyword evidence="3" id="KW-1185">Reference proteome</keyword>
<name>A0A7Y9EVQ3_9MICO</name>
<gene>
    <name evidence="2" type="ORF">BKA02_001897</name>
</gene>
<evidence type="ECO:0000256" key="1">
    <source>
        <dbReference type="SAM" id="MobiDB-lite"/>
    </source>
</evidence>
<dbReference type="EMBL" id="JACCBH010000001">
    <property type="protein sequence ID" value="NYD54842.1"/>
    <property type="molecule type" value="Genomic_DNA"/>
</dbReference>
<comment type="caution">
    <text evidence="2">The sequence shown here is derived from an EMBL/GenBank/DDBJ whole genome shotgun (WGS) entry which is preliminary data.</text>
</comment>